<evidence type="ECO:0000313" key="3">
    <source>
        <dbReference type="EMBL" id="OUY07755.1"/>
    </source>
</evidence>
<evidence type="ECO:0000256" key="1">
    <source>
        <dbReference type="SAM" id="SignalP"/>
    </source>
</evidence>
<dbReference type="InterPro" id="IPR049782">
    <property type="entry name" value="FilE-like"/>
</dbReference>
<feature type="chain" id="PRO_5012194033" description="FilE C-terminal domain-containing protein" evidence="1">
    <location>
        <begin position="26"/>
        <end position="393"/>
    </location>
</feature>
<evidence type="ECO:0000313" key="4">
    <source>
        <dbReference type="Proteomes" id="UP000196536"/>
    </source>
</evidence>
<sequence length="393" mass="44098">MMRNKFPFCCLFISLLLVQSGIAQQPDMVTIIGPDGRPMIVPRPIEAMPKAKEEKKAKEDKVDQDASKEGFFSFFKSKKEKTEVKVIPNNEKVLLPESNISTTLVTTVIEKPLVESKAVKVQMPDPAPAQKMQSDSNTSQQVKIISNPDESHVVNTVPPSKQEASDLPYHIIDGEKYYESEYLESKEFNLDNKKRFYQIPNVAGGASWDVLEREKGADMSLFQSDVKTQKIANIPVALGVNYKVLSKDELSQALPIQCVDQKAQTKSKKLLINRPLSLWPRAPFHDQFDYQLVALEEGIQNFKITSYGSHVDHPSYYWPMAIFLDRNGCLIEGASAFFSTAYPSTMLQNESIEGIIHVPNESKFVLLTALEQAVDVPTLTLSNQGQIKLTVLK</sequence>
<feature type="domain" description="FilE C-terminal" evidence="2">
    <location>
        <begin position="229"/>
        <end position="393"/>
    </location>
</feature>
<dbReference type="AlphaFoldDB" id="A0A1Z9YZW4"/>
<dbReference type="EMBL" id="NEXX01000002">
    <property type="protein sequence ID" value="OUY07755.1"/>
    <property type="molecule type" value="Genomic_DNA"/>
</dbReference>
<accession>A0A1Z9YZW4</accession>
<dbReference type="RefSeq" id="WP_087620298.1">
    <property type="nucleotide sequence ID" value="NZ_NEXX01000002.1"/>
</dbReference>
<protein>
    <recommendedName>
        <fullName evidence="2">FilE C-terminal domain-containing protein</fullName>
    </recommendedName>
</protein>
<name>A0A1Z9YZW4_9GAMM</name>
<reference evidence="3 4" key="1">
    <citation type="submission" date="2017-05" db="EMBL/GenBank/DDBJ databases">
        <title>Acinetobacter populi ANC 5415 (= PBJ7), whole genome shotgun sequencing project.</title>
        <authorList>
            <person name="Nemec A."/>
            <person name="Radolfova-Krizova L."/>
        </authorList>
    </citation>
    <scope>NUCLEOTIDE SEQUENCE [LARGE SCALE GENOMIC DNA]</scope>
    <source>
        <strain evidence="3 4">PBJ7</strain>
    </source>
</reference>
<dbReference type="Pfam" id="PF22881">
    <property type="entry name" value="FilE_C"/>
    <property type="match status" value="1"/>
</dbReference>
<dbReference type="Proteomes" id="UP000196536">
    <property type="component" value="Unassembled WGS sequence"/>
</dbReference>
<gene>
    <name evidence="3" type="ORF">CAP51_08455</name>
</gene>
<keyword evidence="1" id="KW-0732">Signal</keyword>
<proteinExistence type="predicted"/>
<feature type="signal peptide" evidence="1">
    <location>
        <begin position="1"/>
        <end position="25"/>
    </location>
</feature>
<keyword evidence="4" id="KW-1185">Reference proteome</keyword>
<dbReference type="NCBIfam" id="NF033645">
    <property type="entry name" value="pilus_FilE"/>
    <property type="match status" value="1"/>
</dbReference>
<dbReference type="InterPro" id="IPR055226">
    <property type="entry name" value="FilE_C"/>
</dbReference>
<organism evidence="3 4">
    <name type="scientific">Acinetobacter populi</name>
    <dbReference type="NCBI Taxonomy" id="1582270"/>
    <lineage>
        <taxon>Bacteria</taxon>
        <taxon>Pseudomonadati</taxon>
        <taxon>Pseudomonadota</taxon>
        <taxon>Gammaproteobacteria</taxon>
        <taxon>Moraxellales</taxon>
        <taxon>Moraxellaceae</taxon>
        <taxon>Acinetobacter</taxon>
    </lineage>
</organism>
<evidence type="ECO:0000259" key="2">
    <source>
        <dbReference type="Pfam" id="PF22881"/>
    </source>
</evidence>
<comment type="caution">
    <text evidence="3">The sequence shown here is derived from an EMBL/GenBank/DDBJ whole genome shotgun (WGS) entry which is preliminary data.</text>
</comment>